<keyword evidence="5 9" id="KW-0418">Kinase</keyword>
<evidence type="ECO:0000256" key="1">
    <source>
        <dbReference type="ARBA" id="ARBA00000085"/>
    </source>
</evidence>
<proteinExistence type="predicted"/>
<dbReference type="EMBL" id="CP081960">
    <property type="protein sequence ID" value="QZP39669.1"/>
    <property type="molecule type" value="Genomic_DNA"/>
</dbReference>
<dbReference type="InterPro" id="IPR050980">
    <property type="entry name" value="2C_sensor_his_kinase"/>
</dbReference>
<dbReference type="GO" id="GO:0005524">
    <property type="term" value="F:ATP binding"/>
    <property type="evidence" value="ECO:0007669"/>
    <property type="project" value="UniProtKB-KW"/>
</dbReference>
<dbReference type="InterPro" id="IPR005467">
    <property type="entry name" value="His_kinase_dom"/>
</dbReference>
<dbReference type="AlphaFoldDB" id="A0A8T8WII1"/>
<dbReference type="EC" id="2.7.13.3" evidence="2"/>
<dbReference type="RefSeq" id="WP_222609418.1">
    <property type="nucleotide sequence ID" value="NZ_CP081960.1"/>
</dbReference>
<keyword evidence="10" id="KW-1185">Reference proteome</keyword>
<dbReference type="PANTHER" id="PTHR44936">
    <property type="entry name" value="SENSOR PROTEIN CREC"/>
    <property type="match status" value="1"/>
</dbReference>
<evidence type="ECO:0000256" key="3">
    <source>
        <dbReference type="ARBA" id="ARBA00022679"/>
    </source>
</evidence>
<feature type="transmembrane region" description="Helical" evidence="7">
    <location>
        <begin position="70"/>
        <end position="91"/>
    </location>
</feature>
<dbReference type="Gene3D" id="3.30.565.10">
    <property type="entry name" value="Histidine kinase-like ATPase, C-terminal domain"/>
    <property type="match status" value="1"/>
</dbReference>
<dbReference type="PRINTS" id="PR00344">
    <property type="entry name" value="BCTRLSENSOR"/>
</dbReference>
<dbReference type="PANTHER" id="PTHR44936:SF10">
    <property type="entry name" value="SENSOR PROTEIN RSTB"/>
    <property type="match status" value="1"/>
</dbReference>
<keyword evidence="7" id="KW-1133">Transmembrane helix</keyword>
<protein>
    <recommendedName>
        <fullName evidence="2">histidine kinase</fullName>
        <ecNumber evidence="2">2.7.13.3</ecNumber>
    </recommendedName>
</protein>
<dbReference type="Proteomes" id="UP000826254">
    <property type="component" value="Plasmid unnamed2"/>
</dbReference>
<reference evidence="9 10" key="1">
    <citation type="journal article" date="2021" name="Int. J. Syst. Evol. Microbiol.">
        <title>Halobaculum halophilum sp. nov. and Halobaculum salinum sp. nov., isolated from salt lake and saline soil.</title>
        <authorList>
            <person name="Cui H.L."/>
            <person name="Shi X.W."/>
            <person name="Yin X.M."/>
            <person name="Yang X.Y."/>
            <person name="Hou J."/>
            <person name="Zhu L."/>
        </authorList>
    </citation>
    <scope>NUCLEOTIDE SEQUENCE [LARGE SCALE GENOMIC DNA]</scope>
    <source>
        <strain evidence="9 10">NBRC 109044</strain>
    </source>
</reference>
<name>A0A8T8WII1_9EURY</name>
<dbReference type="InterPro" id="IPR036890">
    <property type="entry name" value="HATPase_C_sf"/>
</dbReference>
<keyword evidence="9" id="KW-0614">Plasmid</keyword>
<organism evidence="9 10">
    <name type="scientific">Halobaculum magnesiiphilum</name>
    <dbReference type="NCBI Taxonomy" id="1017351"/>
    <lineage>
        <taxon>Archaea</taxon>
        <taxon>Methanobacteriati</taxon>
        <taxon>Methanobacteriota</taxon>
        <taxon>Stenosarchaea group</taxon>
        <taxon>Halobacteria</taxon>
        <taxon>Halobacteriales</taxon>
        <taxon>Haloferacaceae</taxon>
        <taxon>Halobaculum</taxon>
    </lineage>
</organism>
<gene>
    <name evidence="9" type="ORF">K6T50_16935</name>
</gene>
<evidence type="ECO:0000256" key="6">
    <source>
        <dbReference type="ARBA" id="ARBA00022840"/>
    </source>
</evidence>
<dbReference type="CDD" id="cd00075">
    <property type="entry name" value="HATPase"/>
    <property type="match status" value="1"/>
</dbReference>
<evidence type="ECO:0000313" key="10">
    <source>
        <dbReference type="Proteomes" id="UP000826254"/>
    </source>
</evidence>
<keyword evidence="3" id="KW-0808">Transferase</keyword>
<keyword evidence="7" id="KW-0812">Transmembrane</keyword>
<keyword evidence="7" id="KW-0472">Membrane</keyword>
<evidence type="ECO:0000259" key="8">
    <source>
        <dbReference type="PROSITE" id="PS50109"/>
    </source>
</evidence>
<evidence type="ECO:0000256" key="4">
    <source>
        <dbReference type="ARBA" id="ARBA00022741"/>
    </source>
</evidence>
<dbReference type="InterPro" id="IPR004358">
    <property type="entry name" value="Sig_transdc_His_kin-like_C"/>
</dbReference>
<evidence type="ECO:0000256" key="7">
    <source>
        <dbReference type="SAM" id="Phobius"/>
    </source>
</evidence>
<feature type="domain" description="Histidine kinase" evidence="8">
    <location>
        <begin position="146"/>
        <end position="361"/>
    </location>
</feature>
<feature type="transmembrane region" description="Helical" evidence="7">
    <location>
        <begin position="103"/>
        <end position="122"/>
    </location>
</feature>
<comment type="catalytic activity">
    <reaction evidence="1">
        <text>ATP + protein L-histidine = ADP + protein N-phospho-L-histidine.</text>
        <dbReference type="EC" id="2.7.13.3"/>
    </reaction>
</comment>
<dbReference type="SUPFAM" id="SSF55874">
    <property type="entry name" value="ATPase domain of HSP90 chaperone/DNA topoisomerase II/histidine kinase"/>
    <property type="match status" value="1"/>
</dbReference>
<sequence>MDPRRTAAAATIGITGLGLLGVAVRSLGRGVQGIAGWVLVGAVLVLGVSFSIAGPVLYRSSVDSEHLLRVAGWNALGVIVTMAVLALVAAFQVATGGRVTAPLLSGTVILGVSAFAHVLIGVNDVRRIRARTVADQRQKAAVVNRFVRHDLRHAAQLLIGYSDEIRSYGSDSVDEDDSDGGHEDLADRVASIGRDLSETQSRVKIIDELLDGEGVDDRTPVVVSTALDRRHDELTDGHPNGTVRIDSEGEPAVLGGDHVVTAVSELVENALQHGGDPADVRVRETRAGREVEITVLDDGDGFPENERALINDDEVETQLRHSSGMGLWLAKWVIEFYGGTLSVGTSPDGGGEATVRLPAADAT</sequence>
<dbReference type="GO" id="GO:0004673">
    <property type="term" value="F:protein histidine kinase activity"/>
    <property type="evidence" value="ECO:0007669"/>
    <property type="project" value="UniProtKB-EC"/>
</dbReference>
<dbReference type="InterPro" id="IPR003594">
    <property type="entry name" value="HATPase_dom"/>
</dbReference>
<dbReference type="Pfam" id="PF02518">
    <property type="entry name" value="HATPase_c"/>
    <property type="match status" value="1"/>
</dbReference>
<dbReference type="PROSITE" id="PS50109">
    <property type="entry name" value="HIS_KIN"/>
    <property type="match status" value="1"/>
</dbReference>
<evidence type="ECO:0000256" key="2">
    <source>
        <dbReference type="ARBA" id="ARBA00012438"/>
    </source>
</evidence>
<dbReference type="GeneID" id="67179863"/>
<evidence type="ECO:0000313" key="9">
    <source>
        <dbReference type="EMBL" id="QZP39669.1"/>
    </source>
</evidence>
<keyword evidence="6" id="KW-0067">ATP-binding</keyword>
<geneLocation type="plasmid" evidence="9 10">
    <name>unnamed2</name>
</geneLocation>
<evidence type="ECO:0000256" key="5">
    <source>
        <dbReference type="ARBA" id="ARBA00022777"/>
    </source>
</evidence>
<dbReference type="SMART" id="SM00387">
    <property type="entry name" value="HATPase_c"/>
    <property type="match status" value="1"/>
</dbReference>
<accession>A0A8T8WII1</accession>
<dbReference type="KEGG" id="hmp:K6T50_16935"/>
<feature type="transmembrane region" description="Helical" evidence="7">
    <location>
        <begin position="7"/>
        <end position="28"/>
    </location>
</feature>
<keyword evidence="4" id="KW-0547">Nucleotide-binding</keyword>
<feature type="transmembrane region" description="Helical" evidence="7">
    <location>
        <begin position="34"/>
        <end position="58"/>
    </location>
</feature>